<accession>A0A1S6UB40</accession>
<evidence type="ECO:0000313" key="1">
    <source>
        <dbReference type="EMBL" id="AQW88894.1"/>
    </source>
</evidence>
<proteinExistence type="predicted"/>
<evidence type="ECO:0000313" key="2">
    <source>
        <dbReference type="Proteomes" id="UP000221837"/>
    </source>
</evidence>
<protein>
    <submittedName>
        <fullName evidence="1">Uncharacterized protein</fullName>
    </submittedName>
</protein>
<dbReference type="OrthoDB" id="35033at10239"/>
<sequence length="105" mass="12384">MLSPIFEIMLNPEHSHSRFERYDGVRNKLIISTSTHELEVTLDYIKLDLVHYNMNVINPFHGIPIHRELVVMIDYEIFLMSNSAEVFGITRDDIVEVLSYYRKLS</sequence>
<name>A0A1S6UB40_9CAUD</name>
<gene>
    <name evidence="1" type="ORF">BF_0369</name>
</gene>
<reference evidence="1" key="1">
    <citation type="submission" date="2017-02" db="EMBL/GenBank/DDBJ databases">
        <title>Genome sequence of Serratia marcescens phage BF.</title>
        <authorList>
            <person name="Casey E."/>
            <person name="Fitzgerald B."/>
            <person name="Mahony J."/>
            <person name="Lugli G."/>
            <person name="Ventura M."/>
            <person name="van Sinderen D."/>
        </authorList>
    </citation>
    <scope>NUCLEOTIDE SEQUENCE [LARGE SCALE GENOMIC DNA]</scope>
</reference>
<dbReference type="EMBL" id="KY630187">
    <property type="protein sequence ID" value="AQW88894.1"/>
    <property type="molecule type" value="Genomic_DNA"/>
</dbReference>
<keyword evidence="2" id="KW-1185">Reference proteome</keyword>
<dbReference type="Proteomes" id="UP000221837">
    <property type="component" value="Genome"/>
</dbReference>
<organism evidence="1 2">
    <name type="scientific">Serratia phage BF</name>
    <dbReference type="NCBI Taxonomy" id="1962671"/>
    <lineage>
        <taxon>Viruses</taxon>
        <taxon>Duplodnaviria</taxon>
        <taxon>Heunggongvirae</taxon>
        <taxon>Uroviricota</taxon>
        <taxon>Caudoviricetes</taxon>
        <taxon>Eneladusvirus</taxon>
        <taxon>Eneladusvirus BF</taxon>
    </lineage>
</organism>